<gene>
    <name evidence="2" type="ordered locus">Desti_3315</name>
</gene>
<dbReference type="AlphaFoldDB" id="I4C8T2"/>
<dbReference type="HOGENOM" id="CLU_2860466_0_0_7"/>
<dbReference type="KEGG" id="dti:Desti_3315"/>
<evidence type="ECO:0000313" key="2">
    <source>
        <dbReference type="EMBL" id="AFM25973.1"/>
    </source>
</evidence>
<organism evidence="2 3">
    <name type="scientific">Desulfomonile tiedjei (strain ATCC 49306 / DSM 6799 / DCB-1)</name>
    <dbReference type="NCBI Taxonomy" id="706587"/>
    <lineage>
        <taxon>Bacteria</taxon>
        <taxon>Pseudomonadati</taxon>
        <taxon>Thermodesulfobacteriota</taxon>
        <taxon>Desulfomonilia</taxon>
        <taxon>Desulfomonilales</taxon>
        <taxon>Desulfomonilaceae</taxon>
        <taxon>Desulfomonile</taxon>
    </lineage>
</organism>
<keyword evidence="1" id="KW-0812">Transmembrane</keyword>
<feature type="transmembrane region" description="Helical" evidence="1">
    <location>
        <begin position="12"/>
        <end position="30"/>
    </location>
</feature>
<dbReference type="STRING" id="706587.Desti_3315"/>
<evidence type="ECO:0000313" key="3">
    <source>
        <dbReference type="Proteomes" id="UP000006055"/>
    </source>
</evidence>
<dbReference type="OrthoDB" id="7508901at2"/>
<accession>I4C8T2</accession>
<name>I4C8T2_DESTA</name>
<proteinExistence type="predicted"/>
<dbReference type="EMBL" id="CP003360">
    <property type="protein sequence ID" value="AFM25973.1"/>
    <property type="molecule type" value="Genomic_DNA"/>
</dbReference>
<keyword evidence="1" id="KW-1133">Transmembrane helix</keyword>
<evidence type="ECO:0000256" key="1">
    <source>
        <dbReference type="SAM" id="Phobius"/>
    </source>
</evidence>
<reference evidence="3" key="1">
    <citation type="submission" date="2012-06" db="EMBL/GenBank/DDBJ databases">
        <title>Complete sequence of chromosome of Desulfomonile tiedjei DSM 6799.</title>
        <authorList>
            <person name="Lucas S."/>
            <person name="Copeland A."/>
            <person name="Lapidus A."/>
            <person name="Glavina del Rio T."/>
            <person name="Dalin E."/>
            <person name="Tice H."/>
            <person name="Bruce D."/>
            <person name="Goodwin L."/>
            <person name="Pitluck S."/>
            <person name="Peters L."/>
            <person name="Ovchinnikova G."/>
            <person name="Zeytun A."/>
            <person name="Lu M."/>
            <person name="Kyrpides N."/>
            <person name="Mavromatis K."/>
            <person name="Ivanova N."/>
            <person name="Brettin T."/>
            <person name="Detter J.C."/>
            <person name="Han C."/>
            <person name="Larimer F."/>
            <person name="Land M."/>
            <person name="Hauser L."/>
            <person name="Markowitz V."/>
            <person name="Cheng J.-F."/>
            <person name="Hugenholtz P."/>
            <person name="Woyke T."/>
            <person name="Wu D."/>
            <person name="Spring S."/>
            <person name="Schroeder M."/>
            <person name="Brambilla E."/>
            <person name="Klenk H.-P."/>
            <person name="Eisen J.A."/>
        </authorList>
    </citation>
    <scope>NUCLEOTIDE SEQUENCE [LARGE SCALE GENOMIC DNA]</scope>
    <source>
        <strain evidence="3">ATCC 49306 / DSM 6799 / DCB-1</strain>
    </source>
</reference>
<protein>
    <submittedName>
        <fullName evidence="2">Uncharacterized protein</fullName>
    </submittedName>
</protein>
<dbReference type="RefSeq" id="WP_014811107.1">
    <property type="nucleotide sequence ID" value="NC_018025.1"/>
</dbReference>
<keyword evidence="3" id="KW-1185">Reference proteome</keyword>
<dbReference type="Proteomes" id="UP000006055">
    <property type="component" value="Chromosome"/>
</dbReference>
<keyword evidence="1" id="KW-0472">Membrane</keyword>
<sequence length="64" mass="7126">METAKEWWASKTIWANLIALVGSVVLAMGFEPGRWAEISTVSLAVVNVILRFCTKEEITLTSEK</sequence>